<evidence type="ECO:0000313" key="3">
    <source>
        <dbReference type="Proteomes" id="UP001499951"/>
    </source>
</evidence>
<dbReference type="InterPro" id="IPR001173">
    <property type="entry name" value="Glyco_trans_2-like"/>
</dbReference>
<feature type="domain" description="Glycosyltransferase 2-like" evidence="1">
    <location>
        <begin position="6"/>
        <end position="139"/>
    </location>
</feature>
<dbReference type="PANTHER" id="PTHR43685:SF11">
    <property type="entry name" value="GLYCOSYLTRANSFERASE TAGX-RELATED"/>
    <property type="match status" value="1"/>
</dbReference>
<dbReference type="InterPro" id="IPR029044">
    <property type="entry name" value="Nucleotide-diphossugar_trans"/>
</dbReference>
<dbReference type="EMBL" id="BAAADD010000006">
    <property type="protein sequence ID" value="GAA0574088.1"/>
    <property type="molecule type" value="Genomic_DNA"/>
</dbReference>
<organism evidence="2 3">
    <name type="scientific">Rhizomicrobium electricum</name>
    <dbReference type="NCBI Taxonomy" id="480070"/>
    <lineage>
        <taxon>Bacteria</taxon>
        <taxon>Pseudomonadati</taxon>
        <taxon>Pseudomonadota</taxon>
        <taxon>Alphaproteobacteria</taxon>
        <taxon>Micropepsales</taxon>
        <taxon>Micropepsaceae</taxon>
        <taxon>Rhizomicrobium</taxon>
    </lineage>
</organism>
<reference evidence="3" key="1">
    <citation type="journal article" date="2019" name="Int. J. Syst. Evol. Microbiol.">
        <title>The Global Catalogue of Microorganisms (GCM) 10K type strain sequencing project: providing services to taxonomists for standard genome sequencing and annotation.</title>
        <authorList>
            <consortium name="The Broad Institute Genomics Platform"/>
            <consortium name="The Broad Institute Genome Sequencing Center for Infectious Disease"/>
            <person name="Wu L."/>
            <person name="Ma J."/>
        </authorList>
    </citation>
    <scope>NUCLEOTIDE SEQUENCE [LARGE SCALE GENOMIC DNA]</scope>
    <source>
        <strain evidence="3">JCM 15089</strain>
    </source>
</reference>
<keyword evidence="2" id="KW-0808">Transferase</keyword>
<protein>
    <submittedName>
        <fullName evidence="2">Polysaccharide biosynthesis UDP-hexose transferase UppJ</fullName>
    </submittedName>
</protein>
<evidence type="ECO:0000259" key="1">
    <source>
        <dbReference type="Pfam" id="PF00535"/>
    </source>
</evidence>
<dbReference type="GO" id="GO:0016740">
    <property type="term" value="F:transferase activity"/>
    <property type="evidence" value="ECO:0007669"/>
    <property type="project" value="UniProtKB-KW"/>
</dbReference>
<dbReference type="SUPFAM" id="SSF53448">
    <property type="entry name" value="Nucleotide-diphospho-sugar transferases"/>
    <property type="match status" value="1"/>
</dbReference>
<evidence type="ECO:0000313" key="2">
    <source>
        <dbReference type="EMBL" id="GAA0574088.1"/>
    </source>
</evidence>
<keyword evidence="3" id="KW-1185">Reference proteome</keyword>
<dbReference type="PANTHER" id="PTHR43685">
    <property type="entry name" value="GLYCOSYLTRANSFERASE"/>
    <property type="match status" value="1"/>
</dbReference>
<proteinExistence type="predicted"/>
<sequence>MAEIVVAIPTFKRPVALARLLAALEKLDTDDKVMVIVADNDAEGHAGYDLCRSLAAHYRWPLDPVIAEDRGIAQVRNVLVARALAYPHVAFVAMIDDDEWPSPQWLRGLLTVQRDTGADVVEGSILFEGGGQDGFDGVSDMRRPTGPVAMLEGAGNILITRTCLEALQAPWFDPAFAFTGGEDRDFFARVKAAGGRFAWADEGLAYTKVPERRQSLAWLFRRAYGIGNSEMHVFLKYRPSLCGRLREFAKVAGALVVTPFAGLLLALSPRRAADAWRRFFRNAGKLAAVLGQRYQPYAVPHVD</sequence>
<name>A0ABP3PSQ6_9PROT</name>
<dbReference type="Gene3D" id="3.90.550.10">
    <property type="entry name" value="Spore Coat Polysaccharide Biosynthesis Protein SpsA, Chain A"/>
    <property type="match status" value="1"/>
</dbReference>
<dbReference type="RefSeq" id="WP_166935894.1">
    <property type="nucleotide sequence ID" value="NZ_BAAADD010000006.1"/>
</dbReference>
<dbReference type="Proteomes" id="UP001499951">
    <property type="component" value="Unassembled WGS sequence"/>
</dbReference>
<dbReference type="Pfam" id="PF00535">
    <property type="entry name" value="Glycos_transf_2"/>
    <property type="match status" value="1"/>
</dbReference>
<gene>
    <name evidence="2" type="primary">uppJ</name>
    <name evidence="2" type="ORF">GCM10008942_23490</name>
</gene>
<dbReference type="InterPro" id="IPR050834">
    <property type="entry name" value="Glycosyltransf_2"/>
</dbReference>
<accession>A0ABP3PSQ6</accession>
<comment type="caution">
    <text evidence="2">The sequence shown here is derived from an EMBL/GenBank/DDBJ whole genome shotgun (WGS) entry which is preliminary data.</text>
</comment>